<proteinExistence type="predicted"/>
<organism evidence="1 2">
    <name type="scientific">Bradyrhizobium diazoefficiens</name>
    <dbReference type="NCBI Taxonomy" id="1355477"/>
    <lineage>
        <taxon>Bacteria</taxon>
        <taxon>Pseudomonadati</taxon>
        <taxon>Pseudomonadota</taxon>
        <taxon>Alphaproteobacteria</taxon>
        <taxon>Hyphomicrobiales</taxon>
        <taxon>Nitrobacteraceae</taxon>
        <taxon>Bradyrhizobium</taxon>
    </lineage>
</organism>
<sequence>MWILARILGLPCRVTLRSDTRTHSPCVQDGVTQSPFEVPLLVRFREQHLAEGRSVIKATFS</sequence>
<name>A0A0E4FQJ6_9BRAD</name>
<protein>
    <submittedName>
        <fullName evidence="1">Uncharacterized protein</fullName>
    </submittedName>
</protein>
<dbReference type="Proteomes" id="UP000063308">
    <property type="component" value="Chromosome"/>
</dbReference>
<evidence type="ECO:0000313" key="1">
    <source>
        <dbReference type="EMBL" id="BAR53581.1"/>
    </source>
</evidence>
<accession>A0A0E4FQJ6</accession>
<dbReference type="AlphaFoldDB" id="A0A0E4FQJ6"/>
<reference evidence="1 2" key="1">
    <citation type="submission" date="2014-11" db="EMBL/GenBank/DDBJ databases">
        <title>Symbiosis island explosion on the genome of extra-slow-growing strains of soybean bradyrhizobia with massive insertion sequences.</title>
        <authorList>
            <person name="Iida T."/>
            <person name="Minamisawa K."/>
        </authorList>
    </citation>
    <scope>NUCLEOTIDE SEQUENCE [LARGE SCALE GENOMIC DNA]</scope>
    <source>
        <strain evidence="1 2">NK6</strain>
    </source>
</reference>
<dbReference type="EMBL" id="AP014685">
    <property type="protein sequence ID" value="BAR53581.1"/>
    <property type="molecule type" value="Genomic_DNA"/>
</dbReference>
<evidence type="ECO:0000313" key="2">
    <source>
        <dbReference type="Proteomes" id="UP000063308"/>
    </source>
</evidence>
<gene>
    <name evidence="1" type="ORF">NK6_396</name>
</gene>